<dbReference type="GO" id="GO:0016020">
    <property type="term" value="C:membrane"/>
    <property type="evidence" value="ECO:0007669"/>
    <property type="project" value="UniProtKB-SubCell"/>
</dbReference>
<dbReference type="VEuPathDB" id="TriTrypDB:TCSYLVIO_001108"/>
<dbReference type="EMBL" id="PRFA01000035">
    <property type="protein sequence ID" value="PWU92752.1"/>
    <property type="molecule type" value="Genomic_DNA"/>
</dbReference>
<dbReference type="VEuPathDB" id="TriTrypDB:C3747_6g527"/>
<evidence type="ECO:0000313" key="10">
    <source>
        <dbReference type="EMBL" id="PWU92752.1"/>
    </source>
</evidence>
<feature type="transmembrane region" description="Helical" evidence="9">
    <location>
        <begin position="399"/>
        <end position="424"/>
    </location>
</feature>
<feature type="transmembrane region" description="Helical" evidence="9">
    <location>
        <begin position="604"/>
        <end position="625"/>
    </location>
</feature>
<dbReference type="VEuPathDB" id="TriTrypDB:BCY84_22767"/>
<feature type="transmembrane region" description="Helical" evidence="9">
    <location>
        <begin position="640"/>
        <end position="661"/>
    </location>
</feature>
<dbReference type="VEuPathDB" id="TriTrypDB:ECC02_003374"/>
<keyword evidence="6 9" id="KW-0472">Membrane</keyword>
<dbReference type="InterPro" id="IPR004776">
    <property type="entry name" value="Mem_transp_PIN-like"/>
</dbReference>
<feature type="transmembrane region" description="Helical" evidence="9">
    <location>
        <begin position="6"/>
        <end position="24"/>
    </location>
</feature>
<evidence type="ECO:0000256" key="7">
    <source>
        <dbReference type="ARBA" id="ARBA00025100"/>
    </source>
</evidence>
<dbReference type="VEuPathDB" id="TriTrypDB:TcCL_ESM00375"/>
<comment type="caution">
    <text evidence="10">The sequence shown here is derived from an EMBL/GenBank/DDBJ whole genome shotgun (WGS) entry which is preliminary data.</text>
</comment>
<dbReference type="VEuPathDB" id="TriTrypDB:TCDM_08067"/>
<comment type="subcellular location">
    <subcellularLocation>
        <location evidence="2">Endomembrane system</location>
    </subcellularLocation>
    <subcellularLocation>
        <location evidence="1">Membrane</location>
        <topology evidence="1">Multi-pass membrane protein</topology>
    </subcellularLocation>
</comment>
<feature type="transmembrane region" description="Helical" evidence="9">
    <location>
        <begin position="565"/>
        <end position="588"/>
    </location>
</feature>
<dbReference type="GO" id="GO:0055085">
    <property type="term" value="P:transmembrane transport"/>
    <property type="evidence" value="ECO:0007669"/>
    <property type="project" value="InterPro"/>
</dbReference>
<dbReference type="VEuPathDB" id="TriTrypDB:TcG_08009"/>
<dbReference type="VEuPathDB" id="TriTrypDB:TcCLB.507083.100"/>
<evidence type="ECO:0000256" key="9">
    <source>
        <dbReference type="SAM" id="Phobius"/>
    </source>
</evidence>
<dbReference type="VEuPathDB" id="TriTrypDB:TcG_08008"/>
<keyword evidence="4 9" id="KW-0812">Transmembrane</keyword>
<evidence type="ECO:0000256" key="4">
    <source>
        <dbReference type="ARBA" id="ARBA00022692"/>
    </source>
</evidence>
<feature type="transmembrane region" description="Helical" evidence="9">
    <location>
        <begin position="61"/>
        <end position="82"/>
    </location>
</feature>
<comment type="function">
    <text evidence="7">Involved in cellular auxin homeostasis by regulating auxin metabolism. Regulates intracellular auxin accumulation at the endoplasmic reticulum and thus auxin availability for nuclear auxin signaling.</text>
</comment>
<comment type="similarity">
    <text evidence="8">Belongs to the auxin efflux carrier (TC 2.A.69.2) family.</text>
</comment>
<evidence type="ECO:0000256" key="5">
    <source>
        <dbReference type="ARBA" id="ARBA00022989"/>
    </source>
</evidence>
<keyword evidence="3" id="KW-0813">Transport</keyword>
<dbReference type="VEuPathDB" id="TriTrypDB:TcYC6_0054810"/>
<dbReference type="PANTHER" id="PTHR31651:SF33">
    <property type="entry name" value="PROTEIN PIN-LIKES 1"/>
    <property type="match status" value="1"/>
</dbReference>
<reference evidence="10 11" key="1">
    <citation type="journal article" date="2018" name="Microb. Genom.">
        <title>Expanding an expanded genome: long-read sequencing of Trypanosoma cruzi.</title>
        <authorList>
            <person name="Berna L."/>
            <person name="Rodriguez M."/>
            <person name="Chiribao M.L."/>
            <person name="Parodi-Talice A."/>
            <person name="Pita S."/>
            <person name="Rijo G."/>
            <person name="Alvarez-Valin F."/>
            <person name="Robello C."/>
        </authorList>
    </citation>
    <scope>NUCLEOTIDE SEQUENCE [LARGE SCALE GENOMIC DNA]</scope>
    <source>
        <strain evidence="10 11">Dm28c</strain>
    </source>
</reference>
<dbReference type="Pfam" id="PF03547">
    <property type="entry name" value="Mem_trans"/>
    <property type="match status" value="1"/>
</dbReference>
<dbReference type="VEuPathDB" id="TriTrypDB:C4B63_35g115"/>
<dbReference type="InterPro" id="IPR045033">
    <property type="entry name" value="PILS1/3/4/5/7"/>
</dbReference>
<dbReference type="PANTHER" id="PTHR31651">
    <property type="match status" value="1"/>
</dbReference>
<evidence type="ECO:0000256" key="3">
    <source>
        <dbReference type="ARBA" id="ARBA00022448"/>
    </source>
</evidence>
<protein>
    <submittedName>
        <fullName evidence="10">Uncharacterized protein</fullName>
    </submittedName>
</protein>
<dbReference type="VEuPathDB" id="TriTrypDB:TcCLB.509901.100"/>
<organism evidence="10 11">
    <name type="scientific">Trypanosoma cruzi</name>
    <dbReference type="NCBI Taxonomy" id="5693"/>
    <lineage>
        <taxon>Eukaryota</taxon>
        <taxon>Discoba</taxon>
        <taxon>Euglenozoa</taxon>
        <taxon>Kinetoplastea</taxon>
        <taxon>Metakinetoplastina</taxon>
        <taxon>Trypanosomatida</taxon>
        <taxon>Trypanosomatidae</taxon>
        <taxon>Trypanosoma</taxon>
        <taxon>Schizotrypanum</taxon>
    </lineage>
</organism>
<evidence type="ECO:0000256" key="2">
    <source>
        <dbReference type="ARBA" id="ARBA00004308"/>
    </source>
</evidence>
<feature type="transmembrane region" description="Helical" evidence="9">
    <location>
        <begin position="36"/>
        <end position="55"/>
    </location>
</feature>
<sequence>MFGVTVLAVTKVVVAVCIGAFASQRIPNASVTVRDFTFVIANILLPCLTFYNVASSVNAELLIRCSVLFLFSLFVIGSGLLCGTAASKLLFRVSCSGIPHGLRDSLRYTLIYQDAEGRHVKRAARGRRHLPSLKPVVCVLVSGALETQQVEPEEVLPLLEPPGVEYEEQPFYQYASLIACSLQNTVTLPLSLLQALAESLAWIDLAAGTSFIFIYSLSTTASLWGFGPALVGRAQKETNKRRKIRELLELHKKLQGCCDVATQTEVNEEFSLIASPIGLNAPPFLSGKQPNAKFLSTIREAASKKIIHEEEGEENASKMMAAATAHSTGEQTDIPPGAWRWCLAAAPATVETFHYNWKERGLIRVMYARDFEDEAEAERQKRNTFFSFLRALKNIGVRLFKTVAFSSLIAGLVVGLIPPLRWLLFEGPLSMLTDSIALVAQGSIPSSLLLLGANLVGSTSLTTPAPEVRLREAEQNTEFPLDDTSADPKDTEDYNERHEVIEFDEHASFTLMSLQQQLQQAPVVVSTTTSCENSTEDSADTFFSGSGWMSAVRHVFALHGVWKSFVFGIIFIRLLVIPAAGFSLVLLLRRTAPSLFGEKREQNVLILVLLGELAAPTAINGTILFNSRQYMPGVWSRMLFFQYLICTLTIVLWCSLSLWIVRKHRGAGVREKERKK</sequence>
<dbReference type="GO" id="GO:0012505">
    <property type="term" value="C:endomembrane system"/>
    <property type="evidence" value="ECO:0007669"/>
    <property type="project" value="UniProtKB-SubCell"/>
</dbReference>
<evidence type="ECO:0000313" key="11">
    <source>
        <dbReference type="Proteomes" id="UP000246121"/>
    </source>
</evidence>
<evidence type="ECO:0000256" key="1">
    <source>
        <dbReference type="ARBA" id="ARBA00004141"/>
    </source>
</evidence>
<evidence type="ECO:0000256" key="6">
    <source>
        <dbReference type="ARBA" id="ARBA00023136"/>
    </source>
</evidence>
<proteinExistence type="inferred from homology"/>
<dbReference type="VEuPathDB" id="TriTrypDB:Tc_MARK_10283"/>
<gene>
    <name evidence="10" type="ORF">C4B63_35g115</name>
</gene>
<dbReference type="VEuPathDB" id="TriTrypDB:TCDM_08066"/>
<name>A0A2V2VAX2_TRYCR</name>
<keyword evidence="5 9" id="KW-1133">Transmembrane helix</keyword>
<accession>A0A2V2VAX2</accession>
<dbReference type="VEuPathDB" id="TriTrypDB:TcBrA4_0006920"/>
<dbReference type="AlphaFoldDB" id="A0A2V2VAX2"/>
<evidence type="ECO:0000256" key="8">
    <source>
        <dbReference type="ARBA" id="ARBA00025752"/>
    </source>
</evidence>
<dbReference type="Proteomes" id="UP000246121">
    <property type="component" value="Unassembled WGS sequence"/>
</dbReference>